<dbReference type="GO" id="GO:0005829">
    <property type="term" value="C:cytosol"/>
    <property type="evidence" value="ECO:0007669"/>
    <property type="project" value="TreeGrafter"/>
</dbReference>
<evidence type="ECO:0000313" key="7">
    <source>
        <dbReference type="EMBL" id="AMK55873.1"/>
    </source>
</evidence>
<dbReference type="Pfam" id="PF00072">
    <property type="entry name" value="Response_reg"/>
    <property type="match status" value="1"/>
</dbReference>
<keyword evidence="2" id="KW-0805">Transcription regulation</keyword>
<evidence type="ECO:0000313" key="8">
    <source>
        <dbReference type="Proteomes" id="UP000069771"/>
    </source>
</evidence>
<organism evidence="7 8">
    <name type="scientific">Faecalibaculum rodentium</name>
    <dbReference type="NCBI Taxonomy" id="1702221"/>
    <lineage>
        <taxon>Bacteria</taxon>
        <taxon>Bacillati</taxon>
        <taxon>Bacillota</taxon>
        <taxon>Erysipelotrichia</taxon>
        <taxon>Erysipelotrichales</taxon>
        <taxon>Erysipelotrichaceae</taxon>
        <taxon>Faecalibaculum</taxon>
    </lineage>
</organism>
<proteinExistence type="predicted"/>
<sequence length="213" mass="23958">MRICIVEDNRELASVIREALNPEECQICCTCRQGLAECEKGWDLLLLDVRLPDGSGLDIARAARIVSNVPILFLSSDGMETTMLEAFESGCDDYIVKPVRLAVLRKKVEALLHRSGYRSALHLGETVLYPDTHCLKKDSLQLDLSGTETAILRQLILHPCQAETLMRAVRQTTGRDISPETFSSRLSTLKKKLEPFDLNIIGRKNTGYRLEER</sequence>
<keyword evidence="5" id="KW-0597">Phosphoprotein</keyword>
<dbReference type="PANTHER" id="PTHR48111:SF22">
    <property type="entry name" value="REGULATOR OF RPOS"/>
    <property type="match status" value="1"/>
</dbReference>
<keyword evidence="1" id="KW-0902">Two-component regulatory system</keyword>
<dbReference type="Gene3D" id="3.40.50.2300">
    <property type="match status" value="1"/>
</dbReference>
<dbReference type="Gene3D" id="1.10.10.10">
    <property type="entry name" value="Winged helix-like DNA-binding domain superfamily/Winged helix DNA-binding domain"/>
    <property type="match status" value="1"/>
</dbReference>
<dbReference type="InterPro" id="IPR039420">
    <property type="entry name" value="WalR-like"/>
</dbReference>
<evidence type="ECO:0000256" key="3">
    <source>
        <dbReference type="ARBA" id="ARBA00023125"/>
    </source>
</evidence>
<evidence type="ECO:0000256" key="1">
    <source>
        <dbReference type="ARBA" id="ARBA00023012"/>
    </source>
</evidence>
<dbReference type="SUPFAM" id="SSF46894">
    <property type="entry name" value="C-terminal effector domain of the bipartite response regulators"/>
    <property type="match status" value="1"/>
</dbReference>
<dbReference type="AlphaFoldDB" id="A0A140DYZ6"/>
<dbReference type="RefSeq" id="WP_067559909.1">
    <property type="nucleotide sequence ID" value="NZ_CAOJUU010000001.1"/>
</dbReference>
<dbReference type="Proteomes" id="UP000069771">
    <property type="component" value="Chromosome"/>
</dbReference>
<evidence type="ECO:0000256" key="2">
    <source>
        <dbReference type="ARBA" id="ARBA00023015"/>
    </source>
</evidence>
<dbReference type="InterPro" id="IPR016032">
    <property type="entry name" value="Sig_transdc_resp-reg_C-effctor"/>
</dbReference>
<dbReference type="STRING" id="1702221.AALO17_27390"/>
<dbReference type="InterPro" id="IPR036388">
    <property type="entry name" value="WH-like_DNA-bd_sf"/>
</dbReference>
<dbReference type="GO" id="GO:0000976">
    <property type="term" value="F:transcription cis-regulatory region binding"/>
    <property type="evidence" value="ECO:0007669"/>
    <property type="project" value="TreeGrafter"/>
</dbReference>
<dbReference type="PROSITE" id="PS50110">
    <property type="entry name" value="RESPONSE_REGULATORY"/>
    <property type="match status" value="1"/>
</dbReference>
<dbReference type="GO" id="GO:0032993">
    <property type="term" value="C:protein-DNA complex"/>
    <property type="evidence" value="ECO:0007669"/>
    <property type="project" value="TreeGrafter"/>
</dbReference>
<dbReference type="GeneID" id="78479203"/>
<feature type="domain" description="Response regulatory" evidence="6">
    <location>
        <begin position="2"/>
        <end position="112"/>
    </location>
</feature>
<dbReference type="GO" id="GO:0006355">
    <property type="term" value="P:regulation of DNA-templated transcription"/>
    <property type="evidence" value="ECO:0007669"/>
    <property type="project" value="InterPro"/>
</dbReference>
<dbReference type="KEGG" id="fro:AALO17_27390"/>
<accession>A0A140DYZ6</accession>
<feature type="modified residue" description="4-aspartylphosphate" evidence="5">
    <location>
        <position position="48"/>
    </location>
</feature>
<protein>
    <recommendedName>
        <fullName evidence="6">Response regulatory domain-containing protein</fullName>
    </recommendedName>
</protein>
<dbReference type="OrthoDB" id="9779174at2"/>
<dbReference type="GO" id="GO:0000156">
    <property type="term" value="F:phosphorelay response regulator activity"/>
    <property type="evidence" value="ECO:0007669"/>
    <property type="project" value="TreeGrafter"/>
</dbReference>
<dbReference type="CDD" id="cd17574">
    <property type="entry name" value="REC_OmpR"/>
    <property type="match status" value="1"/>
</dbReference>
<name>A0A140DYZ6_9FIRM</name>
<dbReference type="SUPFAM" id="SSF52172">
    <property type="entry name" value="CheY-like"/>
    <property type="match status" value="1"/>
</dbReference>
<evidence type="ECO:0000256" key="5">
    <source>
        <dbReference type="PROSITE-ProRule" id="PRU00169"/>
    </source>
</evidence>
<dbReference type="InterPro" id="IPR011006">
    <property type="entry name" value="CheY-like_superfamily"/>
</dbReference>
<evidence type="ECO:0000256" key="4">
    <source>
        <dbReference type="ARBA" id="ARBA00023163"/>
    </source>
</evidence>
<reference evidence="7 8" key="1">
    <citation type="journal article" date="2016" name="Gut Pathog.">
        <title>Whole genome sequencing of "Faecalibaculum rodentium" ALO17, isolated from C57BL/6J laboratory mouse feces.</title>
        <authorList>
            <person name="Lim S."/>
            <person name="Chang D.H."/>
            <person name="Ahn S."/>
            <person name="Kim B.C."/>
        </authorList>
    </citation>
    <scope>NUCLEOTIDE SEQUENCE [LARGE SCALE GENOMIC DNA]</scope>
    <source>
        <strain evidence="7 8">Alo17</strain>
    </source>
</reference>
<keyword evidence="3" id="KW-0238">DNA-binding</keyword>
<keyword evidence="4" id="KW-0804">Transcription</keyword>
<keyword evidence="8" id="KW-1185">Reference proteome</keyword>
<dbReference type="SMART" id="SM00448">
    <property type="entry name" value="REC"/>
    <property type="match status" value="1"/>
</dbReference>
<dbReference type="EMBL" id="CP011391">
    <property type="protein sequence ID" value="AMK55873.1"/>
    <property type="molecule type" value="Genomic_DNA"/>
</dbReference>
<gene>
    <name evidence="7" type="ORF">AALO17_27390</name>
</gene>
<evidence type="ECO:0000259" key="6">
    <source>
        <dbReference type="PROSITE" id="PS50110"/>
    </source>
</evidence>
<dbReference type="PANTHER" id="PTHR48111">
    <property type="entry name" value="REGULATOR OF RPOS"/>
    <property type="match status" value="1"/>
</dbReference>
<dbReference type="InterPro" id="IPR001789">
    <property type="entry name" value="Sig_transdc_resp-reg_receiver"/>
</dbReference>